<sequence>MVRLQEESISMAFVYMHKYQRWVRKAKEDQFPFEVEGLLDDYTIALTSLVLATKSTESPRRLRELLLPAYSLLHPSHPPLTFPSYKYDNLRDTLVNSELIMLRVLKFDLLLPLPYQYLEKYLSRVLVVGGLRGAQDLDDSKPGRKEEYAIVEVINGGTGRKARGVVYDAMKNPKMILYPARVIAAAAVYITIREQGFGVVMSTEEWVAAMTDKRVEACDLEEILEDLGKEL</sequence>
<protein>
    <submittedName>
        <fullName evidence="1">Uncharacterized protein</fullName>
    </submittedName>
</protein>
<dbReference type="STRING" id="1160509.A0A3N4IM72"/>
<keyword evidence="2" id="KW-1185">Reference proteome</keyword>
<dbReference type="InterPro" id="IPR043198">
    <property type="entry name" value="Cyclin/Ssn8"/>
</dbReference>
<gene>
    <name evidence="1" type="ORF">BJ508DRAFT_410565</name>
</gene>
<dbReference type="OrthoDB" id="25002at2759"/>
<dbReference type="GO" id="GO:0016538">
    <property type="term" value="F:cyclin-dependent protein serine/threonine kinase regulator activity"/>
    <property type="evidence" value="ECO:0007669"/>
    <property type="project" value="InterPro"/>
</dbReference>
<proteinExistence type="predicted"/>
<dbReference type="InterPro" id="IPR048055">
    <property type="entry name" value="Cyclin-Q_first_cyclin_box"/>
</dbReference>
<dbReference type="Gene3D" id="1.10.472.10">
    <property type="entry name" value="Cyclin-like"/>
    <property type="match status" value="2"/>
</dbReference>
<reference evidence="1 2" key="1">
    <citation type="journal article" date="2018" name="Nat. Ecol. Evol.">
        <title>Pezizomycetes genomes reveal the molecular basis of ectomycorrhizal truffle lifestyle.</title>
        <authorList>
            <person name="Murat C."/>
            <person name="Payen T."/>
            <person name="Noel B."/>
            <person name="Kuo A."/>
            <person name="Morin E."/>
            <person name="Chen J."/>
            <person name="Kohler A."/>
            <person name="Krizsan K."/>
            <person name="Balestrini R."/>
            <person name="Da Silva C."/>
            <person name="Montanini B."/>
            <person name="Hainaut M."/>
            <person name="Levati E."/>
            <person name="Barry K.W."/>
            <person name="Belfiori B."/>
            <person name="Cichocki N."/>
            <person name="Clum A."/>
            <person name="Dockter R.B."/>
            <person name="Fauchery L."/>
            <person name="Guy J."/>
            <person name="Iotti M."/>
            <person name="Le Tacon F."/>
            <person name="Lindquist E.A."/>
            <person name="Lipzen A."/>
            <person name="Malagnac F."/>
            <person name="Mello A."/>
            <person name="Molinier V."/>
            <person name="Miyauchi S."/>
            <person name="Poulain J."/>
            <person name="Riccioni C."/>
            <person name="Rubini A."/>
            <person name="Sitrit Y."/>
            <person name="Splivallo R."/>
            <person name="Traeger S."/>
            <person name="Wang M."/>
            <person name="Zifcakova L."/>
            <person name="Wipf D."/>
            <person name="Zambonelli A."/>
            <person name="Paolocci F."/>
            <person name="Nowrousian M."/>
            <person name="Ottonello S."/>
            <person name="Baldrian P."/>
            <person name="Spatafora J.W."/>
            <person name="Henrissat B."/>
            <person name="Nagy L.G."/>
            <person name="Aury J.M."/>
            <person name="Wincker P."/>
            <person name="Grigoriev I.V."/>
            <person name="Bonfante P."/>
            <person name="Martin F.M."/>
        </authorList>
    </citation>
    <scope>NUCLEOTIDE SEQUENCE [LARGE SCALE GENOMIC DNA]</scope>
    <source>
        <strain evidence="1 2">RN42</strain>
    </source>
</reference>
<dbReference type="AlphaFoldDB" id="A0A3N4IM72"/>
<evidence type="ECO:0000313" key="2">
    <source>
        <dbReference type="Proteomes" id="UP000275078"/>
    </source>
</evidence>
<name>A0A3N4IM72_ASCIM</name>
<organism evidence="1 2">
    <name type="scientific">Ascobolus immersus RN42</name>
    <dbReference type="NCBI Taxonomy" id="1160509"/>
    <lineage>
        <taxon>Eukaryota</taxon>
        <taxon>Fungi</taxon>
        <taxon>Dikarya</taxon>
        <taxon>Ascomycota</taxon>
        <taxon>Pezizomycotina</taxon>
        <taxon>Pezizomycetes</taxon>
        <taxon>Pezizales</taxon>
        <taxon>Ascobolaceae</taxon>
        <taxon>Ascobolus</taxon>
    </lineage>
</organism>
<dbReference type="GO" id="GO:0006357">
    <property type="term" value="P:regulation of transcription by RNA polymerase II"/>
    <property type="evidence" value="ECO:0007669"/>
    <property type="project" value="InterPro"/>
</dbReference>
<dbReference type="InterPro" id="IPR036915">
    <property type="entry name" value="Cyclin-like_sf"/>
</dbReference>
<dbReference type="CDD" id="cd20534">
    <property type="entry name" value="CYCLIN_CCNM_CCNQ_rpt1"/>
    <property type="match status" value="1"/>
</dbReference>
<evidence type="ECO:0000313" key="1">
    <source>
        <dbReference type="EMBL" id="RPA86969.1"/>
    </source>
</evidence>
<dbReference type="PANTHER" id="PTHR10026">
    <property type="entry name" value="CYCLIN"/>
    <property type="match status" value="1"/>
</dbReference>
<dbReference type="SUPFAM" id="SSF47954">
    <property type="entry name" value="Cyclin-like"/>
    <property type="match status" value="2"/>
</dbReference>
<accession>A0A3N4IM72</accession>
<dbReference type="EMBL" id="ML119647">
    <property type="protein sequence ID" value="RPA86969.1"/>
    <property type="molecule type" value="Genomic_DNA"/>
</dbReference>
<dbReference type="Proteomes" id="UP000275078">
    <property type="component" value="Unassembled WGS sequence"/>
</dbReference>